<dbReference type="EMBL" id="VMGI01000036">
    <property type="protein sequence ID" value="TSC93093.1"/>
    <property type="molecule type" value="Genomic_DNA"/>
</dbReference>
<feature type="non-terminal residue" evidence="3">
    <location>
        <position position="1"/>
    </location>
</feature>
<sequence length="235" mass="25765">TVESDDYIFTTQTLPQISSVKTVDLQANRVTIAWNTNVSCDATVSYGINSYTEHEQGQTERTTSHSVTLIGLDAEADYTFIAKSRDQYGNLATSPISSFTTKKDNYPPQISGVKSEVSTVGRGGNSRIQVIISWATDEPATSQVEYGSGVSGEGLPNKTTEDTNYNQSHIVIIRDLLPSTTYRFRALSQDKAGNSVKSSDYTILTPEQEESAIQIIVKSLEETFGFLGKIKELIK</sequence>
<dbReference type="InterPro" id="IPR036116">
    <property type="entry name" value="FN3_sf"/>
</dbReference>
<dbReference type="InterPro" id="IPR003961">
    <property type="entry name" value="FN3_dom"/>
</dbReference>
<reference evidence="3 4" key="1">
    <citation type="submission" date="2017-07" db="EMBL/GenBank/DDBJ databases">
        <title>Mechanisms for carbon and nitrogen cycling indicate functional differentiation within the Candidate Phyla Radiation.</title>
        <authorList>
            <person name="Danczak R.E."/>
            <person name="Johnston M.D."/>
            <person name="Kenah C."/>
            <person name="Slattery M."/>
            <person name="Wrighton K.C."/>
            <person name="Wilkins M.J."/>
        </authorList>
    </citation>
    <scope>NUCLEOTIDE SEQUENCE [LARGE SCALE GENOMIC DNA]</scope>
    <source>
        <strain evidence="3">Licking1014_85</strain>
    </source>
</reference>
<dbReference type="AlphaFoldDB" id="A0A554LJP4"/>
<dbReference type="Proteomes" id="UP000315589">
    <property type="component" value="Unassembled WGS sequence"/>
</dbReference>
<comment type="caution">
    <text evidence="3">The sequence shown here is derived from an EMBL/GenBank/DDBJ whole genome shotgun (WGS) entry which is preliminary data.</text>
</comment>
<protein>
    <submittedName>
        <fullName evidence="3">PKD protein</fullName>
    </submittedName>
</protein>
<dbReference type="SUPFAM" id="SSF49265">
    <property type="entry name" value="Fibronectin type III"/>
    <property type="match status" value="1"/>
</dbReference>
<proteinExistence type="predicted"/>
<name>A0A554LJP4_9BACT</name>
<dbReference type="Gene3D" id="2.60.40.380">
    <property type="entry name" value="Purple acid phosphatase-like, N-terminal"/>
    <property type="match status" value="1"/>
</dbReference>
<dbReference type="SMART" id="SM00060">
    <property type="entry name" value="FN3"/>
    <property type="match status" value="2"/>
</dbReference>
<accession>A0A554LJP4</accession>
<dbReference type="InterPro" id="IPR013783">
    <property type="entry name" value="Ig-like_fold"/>
</dbReference>
<organism evidence="3 4">
    <name type="scientific">Candidatus Berkelbacteria bacterium Licking1014_85</name>
    <dbReference type="NCBI Taxonomy" id="2017148"/>
    <lineage>
        <taxon>Bacteria</taxon>
        <taxon>Candidatus Berkelbacteria</taxon>
    </lineage>
</organism>
<evidence type="ECO:0000256" key="1">
    <source>
        <dbReference type="SAM" id="MobiDB-lite"/>
    </source>
</evidence>
<dbReference type="Gene3D" id="2.60.40.10">
    <property type="entry name" value="Immunoglobulins"/>
    <property type="match status" value="1"/>
</dbReference>
<evidence type="ECO:0000313" key="4">
    <source>
        <dbReference type="Proteomes" id="UP000315589"/>
    </source>
</evidence>
<evidence type="ECO:0000313" key="3">
    <source>
        <dbReference type="EMBL" id="TSC93093.1"/>
    </source>
</evidence>
<evidence type="ECO:0000259" key="2">
    <source>
        <dbReference type="PROSITE" id="PS50853"/>
    </source>
</evidence>
<feature type="domain" description="Fibronectin type-III" evidence="2">
    <location>
        <begin position="16"/>
        <end position="104"/>
    </location>
</feature>
<dbReference type="PROSITE" id="PS50853">
    <property type="entry name" value="FN3"/>
    <property type="match status" value="1"/>
</dbReference>
<gene>
    <name evidence="3" type="ORF">CEN91_300</name>
</gene>
<feature type="region of interest" description="Disordered" evidence="1">
    <location>
        <begin position="143"/>
        <end position="162"/>
    </location>
</feature>